<proteinExistence type="predicted"/>
<accession>A0A511Z0D5</accession>
<dbReference type="PANTHER" id="PTHR42736:SF1">
    <property type="entry name" value="PROTEIN-GLUTAMINE GAMMA-GLUTAMYLTRANSFERASE"/>
    <property type="match status" value="1"/>
</dbReference>
<reference evidence="4 5" key="1">
    <citation type="submission" date="2019-07" db="EMBL/GenBank/DDBJ databases">
        <title>Whole genome shotgun sequence of Actinotalea fermentans NBRC 105374.</title>
        <authorList>
            <person name="Hosoyama A."/>
            <person name="Uohara A."/>
            <person name="Ohji S."/>
            <person name="Ichikawa N."/>
        </authorList>
    </citation>
    <scope>NUCLEOTIDE SEQUENCE [LARGE SCALE GENOMIC DNA]</scope>
    <source>
        <strain evidence="4 5">NBRC 105374</strain>
    </source>
</reference>
<gene>
    <name evidence="4" type="ORF">AFE02nite_26420</name>
</gene>
<keyword evidence="2" id="KW-0472">Membrane</keyword>
<feature type="transmembrane region" description="Helical" evidence="2">
    <location>
        <begin position="227"/>
        <end position="246"/>
    </location>
</feature>
<feature type="transmembrane region" description="Helical" evidence="2">
    <location>
        <begin position="173"/>
        <end position="190"/>
    </location>
</feature>
<dbReference type="OrthoDB" id="3651060at2"/>
<dbReference type="InterPro" id="IPR038765">
    <property type="entry name" value="Papain-like_cys_pep_sf"/>
</dbReference>
<dbReference type="InterPro" id="IPR002931">
    <property type="entry name" value="Transglutaminase-like"/>
</dbReference>
<feature type="transmembrane region" description="Helical" evidence="2">
    <location>
        <begin position="32"/>
        <end position="54"/>
    </location>
</feature>
<evidence type="ECO:0000256" key="2">
    <source>
        <dbReference type="SAM" id="Phobius"/>
    </source>
</evidence>
<evidence type="ECO:0000313" key="5">
    <source>
        <dbReference type="Proteomes" id="UP000321484"/>
    </source>
</evidence>
<dbReference type="InterPro" id="IPR021878">
    <property type="entry name" value="TgpA_N"/>
</dbReference>
<evidence type="ECO:0000259" key="3">
    <source>
        <dbReference type="SMART" id="SM00460"/>
    </source>
</evidence>
<feature type="region of interest" description="Disordered" evidence="1">
    <location>
        <begin position="1"/>
        <end position="26"/>
    </location>
</feature>
<dbReference type="SUPFAM" id="SSF54001">
    <property type="entry name" value="Cysteine proteinases"/>
    <property type="match status" value="1"/>
</dbReference>
<dbReference type="RefSeq" id="WP_146819807.1">
    <property type="nucleotide sequence ID" value="NZ_BJYK01000009.1"/>
</dbReference>
<dbReference type="Pfam" id="PF11992">
    <property type="entry name" value="TgpA_N"/>
    <property type="match status" value="1"/>
</dbReference>
<feature type="transmembrane region" description="Helical" evidence="2">
    <location>
        <begin position="146"/>
        <end position="166"/>
    </location>
</feature>
<feature type="transmembrane region" description="Helical" evidence="2">
    <location>
        <begin position="196"/>
        <end position="215"/>
    </location>
</feature>
<evidence type="ECO:0000256" key="1">
    <source>
        <dbReference type="SAM" id="MobiDB-lite"/>
    </source>
</evidence>
<dbReference type="EMBL" id="BJYK01000009">
    <property type="protein sequence ID" value="GEN80908.1"/>
    <property type="molecule type" value="Genomic_DNA"/>
</dbReference>
<dbReference type="Gene3D" id="3.10.620.30">
    <property type="match status" value="1"/>
</dbReference>
<sequence length="779" mass="81908">MTATTTAPAPAGARSPRPAPAGPRSAARRRPVWVDAAVLGTATFLAGLPLLLVFGLAAGLPALAAGVLLGAGLSALGARRGWGGMVTLALALVAYLLVGPFVAAPTLATAGALPSVESTTALLRGVVTVWKEVLTLDPELGASGSVLAAPLLLGLLIAGTSVSIATRVRGPHAAWAGLLPVAALGVAVLLGTKESVAPVAAGVVMALLLLGWVAWRRGQLAPRRVVALALVAVAVVGAGAAGPLLVADRQRFVLRDEMVPPFDPDELASPLSAFRSFVKQYRETELLTVRGLPDGARVRLATMDAFNGVVWKVAGSEESEGSGTFRRVGDTITTSAEGPRARVEVEVHELPMVWLPTVGYAERFTFTGPDATELTRELRYNDLTGTAVLVDGVPAGTTFTADVVVPERPEEAELAAARVGTARLPRETGVPDAVPLYAGEIAQAAATPAEIASALADGLAERGYFSHGGPDEEPSWSGHGADRITELLTGKIMVGDGEQYASAMALMARKMGLPARVVMGFVPEEYSDEITFTGDDIEAWVEVEFAGRGWVAFDPTPDESRTPRTDEQEQQSAEDPQVRQPPPPLAEPVEPPDEDTEQPSTQPEQDQELDGDDWGAVLLVAGAVGIPLIALLTPVALILAAKRRRRRRRRSAPDPVARVVGGWDELLDEARDLRHPAAETATRRETALHLASAFPRAGRRGSVGAAVAGLAASADAVVFGPGQPPDEHVAVYWAEVDAARAAMRAAVPRRRRLRARLAVASLRHRRHAARTSRKARRRG</sequence>
<keyword evidence="2" id="KW-0812">Transmembrane</keyword>
<dbReference type="SMART" id="SM00460">
    <property type="entry name" value="TGc"/>
    <property type="match status" value="1"/>
</dbReference>
<organism evidence="4 5">
    <name type="scientific">Actinotalea fermentans</name>
    <dbReference type="NCBI Taxonomy" id="43671"/>
    <lineage>
        <taxon>Bacteria</taxon>
        <taxon>Bacillati</taxon>
        <taxon>Actinomycetota</taxon>
        <taxon>Actinomycetes</taxon>
        <taxon>Micrococcales</taxon>
        <taxon>Cellulomonadaceae</taxon>
        <taxon>Actinotalea</taxon>
    </lineage>
</organism>
<keyword evidence="2" id="KW-1133">Transmembrane helix</keyword>
<comment type="caution">
    <text evidence="4">The sequence shown here is derived from an EMBL/GenBank/DDBJ whole genome shotgun (WGS) entry which is preliminary data.</text>
</comment>
<feature type="region of interest" description="Disordered" evidence="1">
    <location>
        <begin position="551"/>
        <end position="609"/>
    </location>
</feature>
<dbReference type="AlphaFoldDB" id="A0A511Z0D5"/>
<feature type="compositionally biased region" description="Basic and acidic residues" evidence="1">
    <location>
        <begin position="558"/>
        <end position="567"/>
    </location>
</feature>
<dbReference type="Pfam" id="PF01841">
    <property type="entry name" value="Transglut_core"/>
    <property type="match status" value="1"/>
</dbReference>
<feature type="compositionally biased region" description="Low complexity" evidence="1">
    <location>
        <begin position="1"/>
        <end position="16"/>
    </location>
</feature>
<evidence type="ECO:0000313" key="4">
    <source>
        <dbReference type="EMBL" id="GEN80908.1"/>
    </source>
</evidence>
<feature type="domain" description="Transglutaminase-like" evidence="3">
    <location>
        <begin position="489"/>
        <end position="557"/>
    </location>
</feature>
<dbReference type="Proteomes" id="UP000321484">
    <property type="component" value="Unassembled WGS sequence"/>
</dbReference>
<dbReference type="PANTHER" id="PTHR42736">
    <property type="entry name" value="PROTEIN-GLUTAMINE GAMMA-GLUTAMYLTRANSFERASE"/>
    <property type="match status" value="1"/>
</dbReference>
<feature type="transmembrane region" description="Helical" evidence="2">
    <location>
        <begin position="85"/>
        <end position="108"/>
    </location>
</feature>
<keyword evidence="5" id="KW-1185">Reference proteome</keyword>
<dbReference type="InterPro" id="IPR052901">
    <property type="entry name" value="Bact_TGase-like"/>
</dbReference>
<feature type="transmembrane region" description="Helical" evidence="2">
    <location>
        <begin position="614"/>
        <end position="641"/>
    </location>
</feature>
<protein>
    <submittedName>
        <fullName evidence="4">Transglutaminase</fullName>
    </submittedName>
</protein>
<feature type="transmembrane region" description="Helical" evidence="2">
    <location>
        <begin position="60"/>
        <end position="78"/>
    </location>
</feature>
<name>A0A511Z0D5_9CELL</name>